<dbReference type="EMBL" id="JAACJK010000176">
    <property type="protein sequence ID" value="KAF5318910.1"/>
    <property type="molecule type" value="Genomic_DNA"/>
</dbReference>
<feature type="transmembrane region" description="Helical" evidence="1">
    <location>
        <begin position="170"/>
        <end position="193"/>
    </location>
</feature>
<protein>
    <recommendedName>
        <fullName evidence="2">DUF6534 domain-containing protein</fullName>
    </recommendedName>
</protein>
<gene>
    <name evidence="3" type="ORF">D9611_013658</name>
</gene>
<dbReference type="PANTHER" id="PTHR40465">
    <property type="entry name" value="CHROMOSOME 1, WHOLE GENOME SHOTGUN SEQUENCE"/>
    <property type="match status" value="1"/>
</dbReference>
<dbReference type="Pfam" id="PF20152">
    <property type="entry name" value="DUF6534"/>
    <property type="match status" value="1"/>
</dbReference>
<sequence>MPVVDPGCIPRPTVDLSPYTGVEALGIFAAMALWGVTCMQTFLFFFTANPRDTWQLRTLVVWLWVMDTVHQCLLASGNFKATITGDTMNLTHIRTEYVYSILFTTLVSVPVQIFFSWRIWKLGKIAKAIFVGLLVPATMFQFVSGVLLAAFNSRLSRPDQITAKLGLSLIVAHLSVGAAVDIMVAALLCTLLWRTYLVNGITVKATTMMIHRLILFSINSGLWTALFALLAMITAVRYPKNYIYIGIYFTLSPLYCNMLLANLNSRTYIRGGKDSDARNGIIDFSKNVQSDFVLNALPGGSTTSQSVTRATVPRPSDLKAGAEAGKRDADVKTFIV</sequence>
<organism evidence="3 4">
    <name type="scientific">Ephemerocybe angulata</name>
    <dbReference type="NCBI Taxonomy" id="980116"/>
    <lineage>
        <taxon>Eukaryota</taxon>
        <taxon>Fungi</taxon>
        <taxon>Dikarya</taxon>
        <taxon>Basidiomycota</taxon>
        <taxon>Agaricomycotina</taxon>
        <taxon>Agaricomycetes</taxon>
        <taxon>Agaricomycetidae</taxon>
        <taxon>Agaricales</taxon>
        <taxon>Agaricineae</taxon>
        <taxon>Psathyrellaceae</taxon>
        <taxon>Ephemerocybe</taxon>
    </lineage>
</organism>
<dbReference type="OrthoDB" id="2884999at2759"/>
<feature type="transmembrane region" description="Helical" evidence="1">
    <location>
        <begin position="59"/>
        <end position="77"/>
    </location>
</feature>
<name>A0A8H5F016_9AGAR</name>
<dbReference type="InterPro" id="IPR045339">
    <property type="entry name" value="DUF6534"/>
</dbReference>
<feature type="transmembrane region" description="Helical" evidence="1">
    <location>
        <begin position="129"/>
        <end position="150"/>
    </location>
</feature>
<evidence type="ECO:0000313" key="4">
    <source>
        <dbReference type="Proteomes" id="UP000541558"/>
    </source>
</evidence>
<proteinExistence type="predicted"/>
<evidence type="ECO:0000256" key="1">
    <source>
        <dbReference type="SAM" id="Phobius"/>
    </source>
</evidence>
<reference evidence="3 4" key="1">
    <citation type="journal article" date="2020" name="ISME J.">
        <title>Uncovering the hidden diversity of litter-decomposition mechanisms in mushroom-forming fungi.</title>
        <authorList>
            <person name="Floudas D."/>
            <person name="Bentzer J."/>
            <person name="Ahren D."/>
            <person name="Johansson T."/>
            <person name="Persson P."/>
            <person name="Tunlid A."/>
        </authorList>
    </citation>
    <scope>NUCLEOTIDE SEQUENCE [LARGE SCALE GENOMIC DNA]</scope>
    <source>
        <strain evidence="3 4">CBS 175.51</strain>
    </source>
</reference>
<feature type="domain" description="DUF6534" evidence="2">
    <location>
        <begin position="178"/>
        <end position="267"/>
    </location>
</feature>
<accession>A0A8H5F016</accession>
<dbReference type="PANTHER" id="PTHR40465:SF1">
    <property type="entry name" value="DUF6534 DOMAIN-CONTAINING PROTEIN"/>
    <property type="match status" value="1"/>
</dbReference>
<evidence type="ECO:0000313" key="3">
    <source>
        <dbReference type="EMBL" id="KAF5318910.1"/>
    </source>
</evidence>
<keyword evidence="4" id="KW-1185">Reference proteome</keyword>
<comment type="caution">
    <text evidence="3">The sequence shown here is derived from an EMBL/GenBank/DDBJ whole genome shotgun (WGS) entry which is preliminary data.</text>
</comment>
<feature type="transmembrane region" description="Helical" evidence="1">
    <location>
        <begin position="213"/>
        <end position="236"/>
    </location>
</feature>
<feature type="transmembrane region" description="Helical" evidence="1">
    <location>
        <begin position="24"/>
        <end position="47"/>
    </location>
</feature>
<keyword evidence="1" id="KW-0812">Transmembrane</keyword>
<dbReference type="Proteomes" id="UP000541558">
    <property type="component" value="Unassembled WGS sequence"/>
</dbReference>
<keyword evidence="1" id="KW-1133">Transmembrane helix</keyword>
<dbReference type="AlphaFoldDB" id="A0A8H5F016"/>
<keyword evidence="1" id="KW-0472">Membrane</keyword>
<feature type="transmembrane region" description="Helical" evidence="1">
    <location>
        <begin position="97"/>
        <end position="117"/>
    </location>
</feature>
<feature type="transmembrane region" description="Helical" evidence="1">
    <location>
        <begin position="242"/>
        <end position="263"/>
    </location>
</feature>
<evidence type="ECO:0000259" key="2">
    <source>
        <dbReference type="Pfam" id="PF20152"/>
    </source>
</evidence>